<organism evidence="5 6">
    <name type="scientific">Candidatus Coatesbacteria bacterium RBG_13_66_14</name>
    <dbReference type="NCBI Taxonomy" id="1817816"/>
    <lineage>
        <taxon>Bacteria</taxon>
        <taxon>Candidatus Coatesiibacteriota</taxon>
    </lineage>
</organism>
<dbReference type="Proteomes" id="UP000177187">
    <property type="component" value="Unassembled WGS sequence"/>
</dbReference>
<dbReference type="AlphaFoldDB" id="A0A1F5F5M1"/>
<dbReference type="PANTHER" id="PTHR43464:SF19">
    <property type="entry name" value="UBIQUINONE BIOSYNTHESIS O-METHYLTRANSFERASE, MITOCHONDRIAL"/>
    <property type="match status" value="1"/>
</dbReference>
<dbReference type="EMBL" id="MFAF01000087">
    <property type="protein sequence ID" value="OGD74971.1"/>
    <property type="molecule type" value="Genomic_DNA"/>
</dbReference>
<dbReference type="Gene3D" id="3.40.50.150">
    <property type="entry name" value="Vaccinia Virus protein VP39"/>
    <property type="match status" value="1"/>
</dbReference>
<evidence type="ECO:0000256" key="3">
    <source>
        <dbReference type="ARBA" id="ARBA00022691"/>
    </source>
</evidence>
<accession>A0A1F5F5M1</accession>
<dbReference type="PANTHER" id="PTHR43464">
    <property type="entry name" value="METHYLTRANSFERASE"/>
    <property type="match status" value="1"/>
</dbReference>
<dbReference type="GO" id="GO:0032259">
    <property type="term" value="P:methylation"/>
    <property type="evidence" value="ECO:0007669"/>
    <property type="project" value="UniProtKB-KW"/>
</dbReference>
<name>A0A1F5F5M1_9BACT</name>
<keyword evidence="2" id="KW-0808">Transferase</keyword>
<evidence type="ECO:0000313" key="5">
    <source>
        <dbReference type="EMBL" id="OGD74971.1"/>
    </source>
</evidence>
<dbReference type="InterPro" id="IPR029063">
    <property type="entry name" value="SAM-dependent_MTases_sf"/>
</dbReference>
<evidence type="ECO:0000259" key="4">
    <source>
        <dbReference type="Pfam" id="PF13649"/>
    </source>
</evidence>
<comment type="caution">
    <text evidence="5">The sequence shown here is derived from an EMBL/GenBank/DDBJ whole genome shotgun (WGS) entry which is preliminary data.</text>
</comment>
<evidence type="ECO:0000313" key="6">
    <source>
        <dbReference type="Proteomes" id="UP000177187"/>
    </source>
</evidence>
<dbReference type="SUPFAM" id="SSF53335">
    <property type="entry name" value="S-adenosyl-L-methionine-dependent methyltransferases"/>
    <property type="match status" value="1"/>
</dbReference>
<dbReference type="Pfam" id="PF13649">
    <property type="entry name" value="Methyltransf_25"/>
    <property type="match status" value="1"/>
</dbReference>
<protein>
    <recommendedName>
        <fullName evidence="4">Methyltransferase domain-containing protein</fullName>
    </recommendedName>
</protein>
<dbReference type="InterPro" id="IPR041698">
    <property type="entry name" value="Methyltransf_25"/>
</dbReference>
<keyword evidence="1" id="KW-0489">Methyltransferase</keyword>
<evidence type="ECO:0000256" key="1">
    <source>
        <dbReference type="ARBA" id="ARBA00022603"/>
    </source>
</evidence>
<dbReference type="STRING" id="1817816.A2Y64_02665"/>
<feature type="domain" description="Methyltransferase" evidence="4">
    <location>
        <begin position="45"/>
        <end position="145"/>
    </location>
</feature>
<gene>
    <name evidence="5" type="ORF">A2Y64_02665</name>
</gene>
<dbReference type="CDD" id="cd02440">
    <property type="entry name" value="AdoMet_MTases"/>
    <property type="match status" value="1"/>
</dbReference>
<sequence length="246" mass="25993">MDGNEWQKYFDANAAAYHREPFTANTLAEVEFIVAELGLAPPMRVLDVGCGTGRHAVELARRGLRVTGVDISAGMLAEARRAAAEAGVELDLVRMDVARGLPPGPFDAVISICEGAFGLLSSADDPLEHGAALLGRMAAALVPGGRLLANALSALRYIRGVGTDEVAAGRYDPAALVQTFDLEVEGGGSVRLLERSYTAPELHLLARRAGLEVLGVWGGTAGAWNRLPVTCEDYELMLSARRPAAD</sequence>
<evidence type="ECO:0000256" key="2">
    <source>
        <dbReference type="ARBA" id="ARBA00022679"/>
    </source>
</evidence>
<dbReference type="GO" id="GO:0008168">
    <property type="term" value="F:methyltransferase activity"/>
    <property type="evidence" value="ECO:0007669"/>
    <property type="project" value="UniProtKB-KW"/>
</dbReference>
<proteinExistence type="predicted"/>
<keyword evidence="3" id="KW-0949">S-adenosyl-L-methionine</keyword>
<reference evidence="5 6" key="1">
    <citation type="journal article" date="2016" name="Nat. Commun.">
        <title>Thousands of microbial genomes shed light on interconnected biogeochemical processes in an aquifer system.</title>
        <authorList>
            <person name="Anantharaman K."/>
            <person name="Brown C.T."/>
            <person name="Hug L.A."/>
            <person name="Sharon I."/>
            <person name="Castelle C.J."/>
            <person name="Probst A.J."/>
            <person name="Thomas B.C."/>
            <person name="Singh A."/>
            <person name="Wilkins M.J."/>
            <person name="Karaoz U."/>
            <person name="Brodie E.L."/>
            <person name="Williams K.H."/>
            <person name="Hubbard S.S."/>
            <person name="Banfield J.F."/>
        </authorList>
    </citation>
    <scope>NUCLEOTIDE SEQUENCE [LARGE SCALE GENOMIC DNA]</scope>
</reference>